<protein>
    <submittedName>
        <fullName evidence="1">Uncharacterized protein</fullName>
    </submittedName>
</protein>
<proteinExistence type="predicted"/>
<gene>
    <name evidence="1" type="ORF">LEP1GSC123_3842</name>
</gene>
<comment type="caution">
    <text evidence="1">The sequence shown here is derived from an EMBL/GenBank/DDBJ whole genome shotgun (WGS) entry which is preliminary data.</text>
</comment>
<sequence length="134" mass="16115">MFYPVRNLCFSQIKKKRENLNEYELSFPWIFRKNSRVRMAIPEFSYHCLEYRSFTPRMLNSHAQRKISGYFLFHLFRRIRSFFFYSASQKPSLLCQKDQAARFCPSFGTGSYKVPCLKFAMFFKKSTSEFSGKK</sequence>
<dbReference type="Proteomes" id="UP000011783">
    <property type="component" value="Unassembled WGS sequence"/>
</dbReference>
<reference evidence="1 2" key="1">
    <citation type="submission" date="2013-01" db="EMBL/GenBank/DDBJ databases">
        <authorList>
            <person name="Harkins D.M."/>
            <person name="Durkin A.S."/>
            <person name="Brinkac L.M."/>
            <person name="Haft D.H."/>
            <person name="Selengut J.D."/>
            <person name="Sanka R."/>
            <person name="DePew J."/>
            <person name="Purushe J."/>
            <person name="Picardeau M."/>
            <person name="Werts C."/>
            <person name="Goarant C."/>
            <person name="Vinetz J.M."/>
            <person name="Sutton G.G."/>
            <person name="Nierman W.C."/>
            <person name="Fouts D.E."/>
        </authorList>
    </citation>
    <scope>NUCLEOTIDE SEQUENCE [LARGE SCALE GENOMIC DNA]</scope>
    <source>
        <strain evidence="1 2">200701203</strain>
    </source>
</reference>
<evidence type="ECO:0000313" key="2">
    <source>
        <dbReference type="Proteomes" id="UP000011783"/>
    </source>
</evidence>
<dbReference type="BioCyc" id="LBOR1193007:G11KN-1684-MONOMER"/>
<name>M3GK25_LEPBO</name>
<accession>M3GK25</accession>
<dbReference type="AlphaFoldDB" id="M3GK25"/>
<organism evidence="1 2">
    <name type="scientific">Leptospira borgpetersenii str. 200701203</name>
    <dbReference type="NCBI Taxonomy" id="1193007"/>
    <lineage>
        <taxon>Bacteria</taxon>
        <taxon>Pseudomonadati</taxon>
        <taxon>Spirochaetota</taxon>
        <taxon>Spirochaetia</taxon>
        <taxon>Leptospirales</taxon>
        <taxon>Leptospiraceae</taxon>
        <taxon>Leptospira</taxon>
    </lineage>
</organism>
<dbReference type="EMBL" id="AKWO02000028">
    <property type="protein sequence ID" value="EMG01337.1"/>
    <property type="molecule type" value="Genomic_DNA"/>
</dbReference>
<evidence type="ECO:0000313" key="1">
    <source>
        <dbReference type="EMBL" id="EMG01337.1"/>
    </source>
</evidence>